<keyword evidence="1" id="KW-0472">Membrane</keyword>
<name>A0A5C7J5G7_9BACT</name>
<dbReference type="EMBL" id="SSDS01000103">
    <property type="protein sequence ID" value="TXG75816.1"/>
    <property type="molecule type" value="Genomic_DNA"/>
</dbReference>
<proteinExistence type="predicted"/>
<reference evidence="2 3" key="1">
    <citation type="submission" date="2018-09" db="EMBL/GenBank/DDBJ databases">
        <title>Metagenome Assembled Genomes from an Advanced Water Purification Facility.</title>
        <authorList>
            <person name="Stamps B.W."/>
            <person name="Spear J.R."/>
        </authorList>
    </citation>
    <scope>NUCLEOTIDE SEQUENCE [LARGE SCALE GENOMIC DNA]</scope>
    <source>
        <strain evidence="2">Bin_63_2</strain>
    </source>
</reference>
<organism evidence="2 3">
    <name type="scientific">Candidatus Dojkabacteria bacterium</name>
    <dbReference type="NCBI Taxonomy" id="2099670"/>
    <lineage>
        <taxon>Bacteria</taxon>
        <taxon>Candidatus Dojkabacteria</taxon>
    </lineage>
</organism>
<feature type="transmembrane region" description="Helical" evidence="1">
    <location>
        <begin position="177"/>
        <end position="201"/>
    </location>
</feature>
<evidence type="ECO:0000313" key="2">
    <source>
        <dbReference type="EMBL" id="TXG75816.1"/>
    </source>
</evidence>
<feature type="transmembrane region" description="Helical" evidence="1">
    <location>
        <begin position="148"/>
        <end position="171"/>
    </location>
</feature>
<feature type="transmembrane region" description="Helical" evidence="1">
    <location>
        <begin position="58"/>
        <end position="78"/>
    </location>
</feature>
<dbReference type="AlphaFoldDB" id="A0A5C7J5G7"/>
<keyword evidence="1" id="KW-1133">Transmembrane helix</keyword>
<feature type="transmembrane region" description="Helical" evidence="1">
    <location>
        <begin position="35"/>
        <end position="52"/>
    </location>
</feature>
<dbReference type="Proteomes" id="UP000321026">
    <property type="component" value="Unassembled WGS sequence"/>
</dbReference>
<comment type="caution">
    <text evidence="2">The sequence shown here is derived from an EMBL/GenBank/DDBJ whole genome shotgun (WGS) entry which is preliminary data.</text>
</comment>
<feature type="transmembrane region" description="Helical" evidence="1">
    <location>
        <begin position="115"/>
        <end position="136"/>
    </location>
</feature>
<feature type="transmembrane region" description="Helical" evidence="1">
    <location>
        <begin position="90"/>
        <end position="109"/>
    </location>
</feature>
<evidence type="ECO:0000313" key="3">
    <source>
        <dbReference type="Proteomes" id="UP000321026"/>
    </source>
</evidence>
<keyword evidence="1" id="KW-0812">Transmembrane</keyword>
<feature type="transmembrane region" description="Helical" evidence="1">
    <location>
        <begin position="6"/>
        <end position="23"/>
    </location>
</feature>
<evidence type="ECO:0000256" key="1">
    <source>
        <dbReference type="SAM" id="Phobius"/>
    </source>
</evidence>
<gene>
    <name evidence="2" type="ORF">E6Q11_06550</name>
</gene>
<accession>A0A5C7J5G7</accession>
<sequence>MITLLVTGLLVFTQALYATARYLRIKSAKSVEGYSGYAVGINLGLIVPWMLLPFITKGWGFLIAYGVWSAGELVILTLVWKYGVSLRKQILGAAIFSLGAFSLLIVIGVKVNNLATTLGVGLTVADLFYGVPFLLAGLSSKTTKGISLIALGLSLFSFAVHIYSGLGLGLLAPKGEIIWGFLLWGLLSVFYVLPVFIRVALRRLKQLD</sequence>
<protein>
    <submittedName>
        <fullName evidence="2">Uncharacterized protein</fullName>
    </submittedName>
</protein>